<feature type="transmembrane region" description="Helical" evidence="1">
    <location>
        <begin position="51"/>
        <end position="69"/>
    </location>
</feature>
<dbReference type="Proteomes" id="UP000274515">
    <property type="component" value="Unassembled WGS sequence"/>
</dbReference>
<keyword evidence="1" id="KW-1133">Transmembrane helix</keyword>
<dbReference type="AlphaFoldDB" id="A0A3R8VIK0"/>
<dbReference type="RefSeq" id="WP_125089665.1">
    <property type="nucleotide sequence ID" value="NZ_RSAA01000007.1"/>
</dbReference>
<evidence type="ECO:0000256" key="1">
    <source>
        <dbReference type="SAM" id="Phobius"/>
    </source>
</evidence>
<comment type="caution">
    <text evidence="3">The sequence shown here is derived from an EMBL/GenBank/DDBJ whole genome shotgun (WGS) entry which is preliminary data.</text>
</comment>
<feature type="domain" description="YrhK" evidence="2">
    <location>
        <begin position="23"/>
        <end position="77"/>
    </location>
</feature>
<organism evidence="3 4">
    <name type="scientific">Saccharopolyspora rhizosphaerae</name>
    <dbReference type="NCBI Taxonomy" id="2492662"/>
    <lineage>
        <taxon>Bacteria</taxon>
        <taxon>Bacillati</taxon>
        <taxon>Actinomycetota</taxon>
        <taxon>Actinomycetes</taxon>
        <taxon>Pseudonocardiales</taxon>
        <taxon>Pseudonocardiaceae</taxon>
        <taxon>Saccharopolyspora</taxon>
    </lineage>
</organism>
<name>A0A3R8VIK0_9PSEU</name>
<sequence>MSDPSASTPSRWHIGHGELLLRHRYEAASIVNDILIAIWFVAGSIMFFDPAMFTAGTWMFLLGSIELAIRPTIRMIRYLHLSHRHHAAGHESDQDF</sequence>
<keyword evidence="1" id="KW-0472">Membrane</keyword>
<keyword evidence="1" id="KW-0812">Transmembrane</keyword>
<keyword evidence="4" id="KW-1185">Reference proteome</keyword>
<protein>
    <recommendedName>
        <fullName evidence="2">YrhK domain-containing protein</fullName>
    </recommendedName>
</protein>
<evidence type="ECO:0000313" key="3">
    <source>
        <dbReference type="EMBL" id="RRO18316.1"/>
    </source>
</evidence>
<dbReference type="EMBL" id="RSAA01000007">
    <property type="protein sequence ID" value="RRO18316.1"/>
    <property type="molecule type" value="Genomic_DNA"/>
</dbReference>
<dbReference type="InterPro" id="IPR025424">
    <property type="entry name" value="YrhK_domain"/>
</dbReference>
<dbReference type="Pfam" id="PF14145">
    <property type="entry name" value="YrhK"/>
    <property type="match status" value="1"/>
</dbReference>
<accession>A0A3R8VIK0</accession>
<proteinExistence type="predicted"/>
<dbReference type="OrthoDB" id="5519470at2"/>
<reference evidence="3 4" key="1">
    <citation type="submission" date="2018-11" db="EMBL/GenBank/DDBJ databases">
        <title>Saccharopolyspora rhizosphaerae sp. nov., an actinomycete isolated from rhizosphere soil in Thailand.</title>
        <authorList>
            <person name="Intra B."/>
            <person name="Euanorasetr J."/>
            <person name="Take A."/>
            <person name="Inahashi Y."/>
            <person name="Mori M."/>
            <person name="Panbangred W."/>
            <person name="Matsumoto A."/>
        </authorList>
    </citation>
    <scope>NUCLEOTIDE SEQUENCE [LARGE SCALE GENOMIC DNA]</scope>
    <source>
        <strain evidence="3 4">H219</strain>
    </source>
</reference>
<gene>
    <name evidence="3" type="ORF">EIL87_08805</name>
</gene>
<evidence type="ECO:0000313" key="4">
    <source>
        <dbReference type="Proteomes" id="UP000274515"/>
    </source>
</evidence>
<evidence type="ECO:0000259" key="2">
    <source>
        <dbReference type="Pfam" id="PF14145"/>
    </source>
</evidence>